<accession>A0A8S5N6W4</accession>
<organism evidence="2">
    <name type="scientific">Siphoviridae sp. cteNz1</name>
    <dbReference type="NCBI Taxonomy" id="2826404"/>
    <lineage>
        <taxon>Viruses</taxon>
        <taxon>Duplodnaviria</taxon>
        <taxon>Heunggongvirae</taxon>
        <taxon>Uroviricota</taxon>
        <taxon>Caudoviricetes</taxon>
    </lineage>
</organism>
<feature type="transmembrane region" description="Helical" evidence="1">
    <location>
        <begin position="6"/>
        <end position="23"/>
    </location>
</feature>
<dbReference type="EMBL" id="BK015074">
    <property type="protein sequence ID" value="DAD89976.1"/>
    <property type="molecule type" value="Genomic_DNA"/>
</dbReference>
<keyword evidence="1" id="KW-0812">Transmembrane</keyword>
<name>A0A8S5N6W4_9CAUD</name>
<sequence>MGENMVVIGIMIFVIICELAAIYEKMEGKNNE</sequence>
<keyword evidence="1" id="KW-1133">Transmembrane helix</keyword>
<protein>
    <submittedName>
        <fullName evidence="2">Uncharacterized protein</fullName>
    </submittedName>
</protein>
<proteinExistence type="predicted"/>
<evidence type="ECO:0000256" key="1">
    <source>
        <dbReference type="SAM" id="Phobius"/>
    </source>
</evidence>
<evidence type="ECO:0000313" key="2">
    <source>
        <dbReference type="EMBL" id="DAD89976.1"/>
    </source>
</evidence>
<reference evidence="2" key="1">
    <citation type="journal article" date="2021" name="Proc. Natl. Acad. Sci. U.S.A.">
        <title>A Catalog of Tens of Thousands of Viruses from Human Metagenomes Reveals Hidden Associations with Chronic Diseases.</title>
        <authorList>
            <person name="Tisza M.J."/>
            <person name="Buck C.B."/>
        </authorList>
    </citation>
    <scope>NUCLEOTIDE SEQUENCE</scope>
    <source>
        <strain evidence="2">CteNz1</strain>
    </source>
</reference>
<keyword evidence="1" id="KW-0472">Membrane</keyword>